<evidence type="ECO:0000256" key="10">
    <source>
        <dbReference type="ARBA" id="ARBA00049301"/>
    </source>
</evidence>
<evidence type="ECO:0000256" key="8">
    <source>
        <dbReference type="ARBA" id="ARBA00023027"/>
    </source>
</evidence>
<keyword evidence="13" id="KW-1185">Reference proteome</keyword>
<dbReference type="InterPro" id="IPR050501">
    <property type="entry name" value="ICDH/IPMDH"/>
</dbReference>
<keyword evidence="9" id="KW-0464">Manganese</keyword>
<dbReference type="Pfam" id="PF00180">
    <property type="entry name" value="Iso_dh"/>
    <property type="match status" value="1"/>
</dbReference>
<dbReference type="GO" id="GO:0051287">
    <property type="term" value="F:NAD binding"/>
    <property type="evidence" value="ECO:0007669"/>
    <property type="project" value="InterPro"/>
</dbReference>
<evidence type="ECO:0000256" key="4">
    <source>
        <dbReference type="ARBA" id="ARBA00013126"/>
    </source>
</evidence>
<comment type="cofactor">
    <cofactor evidence="2">
        <name>Mg(2+)</name>
        <dbReference type="ChEBI" id="CHEBI:18420"/>
    </cofactor>
</comment>
<evidence type="ECO:0000256" key="3">
    <source>
        <dbReference type="ARBA" id="ARBA00007769"/>
    </source>
</evidence>
<dbReference type="GO" id="GO:0000287">
    <property type="term" value="F:magnesium ion binding"/>
    <property type="evidence" value="ECO:0007669"/>
    <property type="project" value="InterPro"/>
</dbReference>
<evidence type="ECO:0000256" key="6">
    <source>
        <dbReference type="ARBA" id="ARBA00022842"/>
    </source>
</evidence>
<feature type="domain" description="Isopropylmalate dehydrogenase-like" evidence="11">
    <location>
        <begin position="13"/>
        <end position="356"/>
    </location>
</feature>
<comment type="catalytic activity">
    <reaction evidence="10">
        <text>(R)-malate + NAD(+) = pyruvate + CO2 + NADH</text>
        <dbReference type="Rhea" id="RHEA:18365"/>
        <dbReference type="ChEBI" id="CHEBI:15361"/>
        <dbReference type="ChEBI" id="CHEBI:15588"/>
        <dbReference type="ChEBI" id="CHEBI:16526"/>
        <dbReference type="ChEBI" id="CHEBI:57540"/>
        <dbReference type="ChEBI" id="CHEBI:57945"/>
        <dbReference type="EC" id="1.1.1.83"/>
    </reaction>
</comment>
<dbReference type="NCBIfam" id="TIGR02089">
    <property type="entry name" value="TTC"/>
    <property type="match status" value="1"/>
</dbReference>
<dbReference type="Proteomes" id="UP001197093">
    <property type="component" value="Unassembled WGS sequence"/>
</dbReference>
<evidence type="ECO:0000256" key="5">
    <source>
        <dbReference type="ARBA" id="ARBA00022723"/>
    </source>
</evidence>
<dbReference type="SUPFAM" id="SSF53659">
    <property type="entry name" value="Isocitrate/Isopropylmalate dehydrogenase-like"/>
    <property type="match status" value="1"/>
</dbReference>
<evidence type="ECO:0000256" key="9">
    <source>
        <dbReference type="ARBA" id="ARBA00023211"/>
    </source>
</evidence>
<evidence type="ECO:0000313" key="12">
    <source>
        <dbReference type="EMBL" id="KAG7294194.1"/>
    </source>
</evidence>
<dbReference type="EMBL" id="JAHCVI010000001">
    <property type="protein sequence ID" value="KAG7294194.1"/>
    <property type="molecule type" value="Genomic_DNA"/>
</dbReference>
<evidence type="ECO:0000256" key="2">
    <source>
        <dbReference type="ARBA" id="ARBA00001946"/>
    </source>
</evidence>
<evidence type="ECO:0000259" key="11">
    <source>
        <dbReference type="SMART" id="SM01329"/>
    </source>
</evidence>
<dbReference type="PROSITE" id="PS00470">
    <property type="entry name" value="IDH_IMDH"/>
    <property type="match status" value="1"/>
</dbReference>
<comment type="similarity">
    <text evidence="3">Belongs to the isocitrate and isopropylmalate dehydrogenases family.</text>
</comment>
<gene>
    <name evidence="12" type="ORF">NEMBOFW57_004264</name>
</gene>
<reference evidence="12" key="1">
    <citation type="submission" date="2023-02" db="EMBL/GenBank/DDBJ databases">
        <authorList>
            <person name="Palmer J.M."/>
        </authorList>
    </citation>
    <scope>NUCLEOTIDE SEQUENCE</scope>
    <source>
        <strain evidence="12">FW57</strain>
    </source>
</reference>
<evidence type="ECO:0000256" key="1">
    <source>
        <dbReference type="ARBA" id="ARBA00001936"/>
    </source>
</evidence>
<organism evidence="12 13">
    <name type="scientific">Staphylotrichum longicolle</name>
    <dbReference type="NCBI Taxonomy" id="669026"/>
    <lineage>
        <taxon>Eukaryota</taxon>
        <taxon>Fungi</taxon>
        <taxon>Dikarya</taxon>
        <taxon>Ascomycota</taxon>
        <taxon>Pezizomycotina</taxon>
        <taxon>Sordariomycetes</taxon>
        <taxon>Sordariomycetidae</taxon>
        <taxon>Sordariales</taxon>
        <taxon>Chaetomiaceae</taxon>
        <taxon>Staphylotrichum</taxon>
    </lineage>
</organism>
<keyword evidence="8" id="KW-0520">NAD</keyword>
<dbReference type="GO" id="GO:0046553">
    <property type="term" value="F:D-malate dehydrogenase (decarboxylating) (NAD+) activity"/>
    <property type="evidence" value="ECO:0007669"/>
    <property type="project" value="UniProtKB-EC"/>
</dbReference>
<comment type="cofactor">
    <cofactor evidence="1">
        <name>Mn(2+)</name>
        <dbReference type="ChEBI" id="CHEBI:29035"/>
    </cofactor>
</comment>
<dbReference type="InterPro" id="IPR019818">
    <property type="entry name" value="IsoCit/isopropylmalate_DH_CS"/>
</dbReference>
<comment type="caution">
    <text evidence="12">The sequence shown here is derived from an EMBL/GenBank/DDBJ whole genome shotgun (WGS) entry which is preliminary data.</text>
</comment>
<evidence type="ECO:0000313" key="13">
    <source>
        <dbReference type="Proteomes" id="UP001197093"/>
    </source>
</evidence>
<dbReference type="InterPro" id="IPR011829">
    <property type="entry name" value="TTC_DH"/>
</dbReference>
<dbReference type="SMART" id="SM01329">
    <property type="entry name" value="Iso_dh"/>
    <property type="match status" value="1"/>
</dbReference>
<sequence length="371" mass="39882">MSPSAIPLQKSYSIASIGADGIGPEVISAGVAVLRCLAETLGSFDLEFTDYDWSSETYKRTGKYIPDGGLDQLRKHDAIFFGAVGAPDVPDHVSLWSLRLAICQPFQQFANVRPTRVLRGTRSPLRDCKPGDLDWVIVRENSEGEYAGQGGRSHKGRAWETATEVAIFTRHGVERIMRFAFETARARPRKLLTVVTKSNAQRNGMVLWDEVAADMAREFPDVTVDKMLVDAMTTRMVLNPKSLDTIVATNLHADILSDLAAALAGSIGIAPTSNLDPTRENPSMFEPIHGSAFDITGKGIANPVATFWTAAEMLAWLGEEEAAAQLMACVENVCGAGVVTADLGGTATTKQVTEAVIAEIKATLGCNKGGK</sequence>
<protein>
    <recommendedName>
        <fullName evidence="4">D-malate dehydrogenase (decarboxylating)</fullName>
        <ecNumber evidence="4">1.1.1.83</ecNumber>
    </recommendedName>
</protein>
<dbReference type="PANTHER" id="PTHR43275">
    <property type="entry name" value="D-MALATE DEHYDROGENASE [DECARBOXYLATING]"/>
    <property type="match status" value="1"/>
</dbReference>
<dbReference type="Gene3D" id="3.40.718.10">
    <property type="entry name" value="Isopropylmalate Dehydrogenase"/>
    <property type="match status" value="1"/>
</dbReference>
<evidence type="ECO:0000256" key="7">
    <source>
        <dbReference type="ARBA" id="ARBA00023002"/>
    </source>
</evidence>
<dbReference type="EC" id="1.1.1.83" evidence="4"/>
<keyword evidence="5" id="KW-0479">Metal-binding</keyword>
<accession>A0AAD4F6T4</accession>
<keyword evidence="7" id="KW-0560">Oxidoreductase</keyword>
<dbReference type="AlphaFoldDB" id="A0AAD4F6T4"/>
<proteinExistence type="inferred from homology"/>
<dbReference type="PANTHER" id="PTHR43275:SF1">
    <property type="entry name" value="D-MALATE DEHYDROGENASE [DECARBOXYLATING]"/>
    <property type="match status" value="1"/>
</dbReference>
<keyword evidence="6" id="KW-0460">Magnesium</keyword>
<name>A0AAD4F6T4_9PEZI</name>
<dbReference type="InterPro" id="IPR024084">
    <property type="entry name" value="IsoPropMal-DH-like_dom"/>
</dbReference>